<dbReference type="InterPro" id="IPR017871">
    <property type="entry name" value="ABC_transporter-like_CS"/>
</dbReference>
<protein>
    <submittedName>
        <fullName evidence="8">ABC transporter ATP-binding protein</fullName>
    </submittedName>
</protein>
<gene>
    <name evidence="8" type="ORF">Hfx1149_14805</name>
</gene>
<dbReference type="GO" id="GO:0005524">
    <property type="term" value="F:ATP binding"/>
    <property type="evidence" value="ECO:0007669"/>
    <property type="project" value="UniProtKB-KW"/>
</dbReference>
<feature type="domain" description="ABC transporter" evidence="7">
    <location>
        <begin position="4"/>
        <end position="256"/>
    </location>
</feature>
<dbReference type="PANTHER" id="PTHR43297:SF2">
    <property type="entry name" value="DIPEPTIDE TRANSPORT ATP-BINDING PROTEIN DPPD"/>
    <property type="match status" value="1"/>
</dbReference>
<dbReference type="RefSeq" id="WP_151139499.1">
    <property type="nucleotide sequence ID" value="NZ_VZUS01000004.1"/>
</dbReference>
<dbReference type="FunFam" id="3.40.50.300:FF:000016">
    <property type="entry name" value="Oligopeptide ABC transporter ATP-binding component"/>
    <property type="match status" value="1"/>
</dbReference>
<evidence type="ECO:0000256" key="2">
    <source>
        <dbReference type="ARBA" id="ARBA00022448"/>
    </source>
</evidence>
<dbReference type="GO" id="GO:0015833">
    <property type="term" value="P:peptide transport"/>
    <property type="evidence" value="ECO:0007669"/>
    <property type="project" value="InterPro"/>
</dbReference>
<accession>A0A643JRS4</accession>
<dbReference type="InterPro" id="IPR003439">
    <property type="entry name" value="ABC_transporter-like_ATP-bd"/>
</dbReference>
<evidence type="ECO:0000256" key="3">
    <source>
        <dbReference type="ARBA" id="ARBA00022475"/>
    </source>
</evidence>
<evidence type="ECO:0000259" key="7">
    <source>
        <dbReference type="PROSITE" id="PS50893"/>
    </source>
</evidence>
<name>A0A643JRS4_9EURY</name>
<proteinExistence type="predicted"/>
<dbReference type="SUPFAM" id="SSF52540">
    <property type="entry name" value="P-loop containing nucleoside triphosphate hydrolases"/>
    <property type="match status" value="1"/>
</dbReference>
<dbReference type="GO" id="GO:0005886">
    <property type="term" value="C:plasma membrane"/>
    <property type="evidence" value="ECO:0007669"/>
    <property type="project" value="UniProtKB-SubCell"/>
</dbReference>
<evidence type="ECO:0000256" key="5">
    <source>
        <dbReference type="ARBA" id="ARBA00022840"/>
    </source>
</evidence>
<dbReference type="InterPro" id="IPR027417">
    <property type="entry name" value="P-loop_NTPase"/>
</dbReference>
<sequence length="344" mass="37501">MTLLTVDDLSIEYTADEKTIKAVNGVSFEIAEGERFGLVGESGSGKTTIAKAIMQLLPKNGEVTSGSVELTNDSVSLDLVTASSRELQDIRWKHLATVSQSAMNALDPVYTIGAQIIEAIQLHEDVSKAEARERAGELLERVGIDKERVDSYPHQLSGGMRQRAMIAMSMALEPSLIIADEPTTALDVITQDHILDQIDQLSNAVGNSLLMITHDISVVSETCDRVGVMYAGELVEVGPTEEVFTNPEHPYTKGLLNAFPTLEGESDSELITITGEPPKLIDVEPGCKFMDRCPYAEARCGESDPALTPRTPGREAACFVTADGYDLEEHYEQVVTESEKWQKL</sequence>
<evidence type="ECO:0000313" key="8">
    <source>
        <dbReference type="EMBL" id="KAB1185328.1"/>
    </source>
</evidence>
<dbReference type="NCBIfam" id="TIGR01727">
    <property type="entry name" value="oligo_HPY"/>
    <property type="match status" value="1"/>
</dbReference>
<comment type="subcellular location">
    <subcellularLocation>
        <location evidence="1">Cell membrane</location>
        <topology evidence="1">Peripheral membrane protein</topology>
    </subcellularLocation>
</comment>
<evidence type="ECO:0000256" key="4">
    <source>
        <dbReference type="ARBA" id="ARBA00022741"/>
    </source>
</evidence>
<organism evidence="8">
    <name type="scientific">Haloferax sp. CBA1149</name>
    <dbReference type="NCBI Taxonomy" id="2650753"/>
    <lineage>
        <taxon>Archaea</taxon>
        <taxon>Methanobacteriati</taxon>
        <taxon>Methanobacteriota</taxon>
        <taxon>Stenosarchaea group</taxon>
        <taxon>Halobacteria</taxon>
        <taxon>Halobacteriales</taxon>
        <taxon>Haloferacaceae</taxon>
        <taxon>Haloferax</taxon>
    </lineage>
</organism>
<dbReference type="PROSITE" id="PS50893">
    <property type="entry name" value="ABC_TRANSPORTER_2"/>
    <property type="match status" value="1"/>
</dbReference>
<evidence type="ECO:0000256" key="1">
    <source>
        <dbReference type="ARBA" id="ARBA00004202"/>
    </source>
</evidence>
<keyword evidence="6" id="KW-0472">Membrane</keyword>
<dbReference type="PANTHER" id="PTHR43297">
    <property type="entry name" value="OLIGOPEPTIDE TRANSPORT ATP-BINDING PROTEIN APPD"/>
    <property type="match status" value="1"/>
</dbReference>
<dbReference type="SMART" id="SM00382">
    <property type="entry name" value="AAA"/>
    <property type="match status" value="1"/>
</dbReference>
<dbReference type="CDD" id="cd03257">
    <property type="entry name" value="ABC_NikE_OppD_transporters"/>
    <property type="match status" value="1"/>
</dbReference>
<comment type="caution">
    <text evidence="8">The sequence shown here is derived from an EMBL/GenBank/DDBJ whole genome shotgun (WGS) entry which is preliminary data.</text>
</comment>
<keyword evidence="2" id="KW-0813">Transport</keyword>
<dbReference type="InterPro" id="IPR050388">
    <property type="entry name" value="ABC_Ni/Peptide_Import"/>
</dbReference>
<dbReference type="GO" id="GO:0016887">
    <property type="term" value="F:ATP hydrolysis activity"/>
    <property type="evidence" value="ECO:0007669"/>
    <property type="project" value="InterPro"/>
</dbReference>
<dbReference type="EMBL" id="VZUS01000004">
    <property type="protein sequence ID" value="KAB1185328.1"/>
    <property type="molecule type" value="Genomic_DNA"/>
</dbReference>
<evidence type="ECO:0000256" key="6">
    <source>
        <dbReference type="ARBA" id="ARBA00023136"/>
    </source>
</evidence>
<dbReference type="Pfam" id="PF08352">
    <property type="entry name" value="oligo_HPY"/>
    <property type="match status" value="1"/>
</dbReference>
<dbReference type="InterPro" id="IPR013563">
    <property type="entry name" value="Oligopep_ABC_C"/>
</dbReference>
<dbReference type="Gene3D" id="3.40.50.300">
    <property type="entry name" value="P-loop containing nucleotide triphosphate hydrolases"/>
    <property type="match status" value="1"/>
</dbReference>
<dbReference type="AlphaFoldDB" id="A0A643JRS4"/>
<dbReference type="InterPro" id="IPR003593">
    <property type="entry name" value="AAA+_ATPase"/>
</dbReference>
<keyword evidence="4" id="KW-0547">Nucleotide-binding</keyword>
<keyword evidence="3" id="KW-1003">Cell membrane</keyword>
<dbReference type="PROSITE" id="PS00211">
    <property type="entry name" value="ABC_TRANSPORTER_1"/>
    <property type="match status" value="1"/>
</dbReference>
<reference evidence="8" key="1">
    <citation type="submission" date="2019-09" db="EMBL/GenBank/DDBJ databases">
        <title>Genomic analysis of Haloferax sp. CBA1149.</title>
        <authorList>
            <person name="Roh S.W."/>
        </authorList>
    </citation>
    <scope>NUCLEOTIDE SEQUENCE</scope>
    <source>
        <strain evidence="8">CBA1149</strain>
    </source>
</reference>
<dbReference type="Pfam" id="PF00005">
    <property type="entry name" value="ABC_tran"/>
    <property type="match status" value="1"/>
</dbReference>
<keyword evidence="5 8" id="KW-0067">ATP-binding</keyword>